<evidence type="ECO:0000256" key="5">
    <source>
        <dbReference type="SAM" id="MobiDB-lite"/>
    </source>
</evidence>
<dbReference type="Pfam" id="PF10367">
    <property type="entry name" value="zf-Vps39_C"/>
    <property type="match status" value="1"/>
</dbReference>
<feature type="region of interest" description="Disordered" evidence="5">
    <location>
        <begin position="421"/>
        <end position="449"/>
    </location>
</feature>
<evidence type="ECO:0000256" key="1">
    <source>
        <dbReference type="ARBA" id="ARBA00004496"/>
    </source>
</evidence>
<evidence type="ECO:0000256" key="3">
    <source>
        <dbReference type="ARBA" id="ARBA00022490"/>
    </source>
</evidence>
<keyword evidence="8" id="KW-1185">Reference proteome</keyword>
<evidence type="ECO:0000259" key="6">
    <source>
        <dbReference type="PROSITE" id="PS50219"/>
    </source>
</evidence>
<accession>A0ABQ8P5Q0</accession>
<keyword evidence="4" id="KW-0653">Protein transport</keyword>
<dbReference type="PANTHER" id="PTHR12894:SF27">
    <property type="entry name" value="TRANSFORMING GROWTH FACTOR-BETA RECEPTOR-ASSOCIATED PROTEIN 1"/>
    <property type="match status" value="1"/>
</dbReference>
<proteinExistence type="predicted"/>
<dbReference type="EMBL" id="JAPCXB010000090">
    <property type="protein sequence ID" value="KAJ1608799.1"/>
    <property type="molecule type" value="Genomic_DNA"/>
</dbReference>
<evidence type="ECO:0000313" key="8">
    <source>
        <dbReference type="Proteomes" id="UP001071777"/>
    </source>
</evidence>
<name>A0ABQ8P5Q0_9CRYT</name>
<feature type="domain" description="CNH" evidence="6">
    <location>
        <begin position="18"/>
        <end position="435"/>
    </location>
</feature>
<evidence type="ECO:0000313" key="7">
    <source>
        <dbReference type="EMBL" id="KAJ1608799.1"/>
    </source>
</evidence>
<comment type="caution">
    <text evidence="7">The sequence shown here is derived from an EMBL/GenBank/DDBJ whole genome shotgun (WGS) entry which is preliminary data.</text>
</comment>
<sequence>MRRFDVVPITSEFSENSNVVITSLCYVPLVGYIYAGTNLGDILLYKYEDFHATHRSEGDILGFKLNQERVIGRERCLRVKNISQKCKRIDKILPIISYDTVVGDDMESNVHIGGVILCICDGNLLYLDFRLRGKITLLCKGVSSVSIWKDSFNINTFQTKFCIATKKKIIFYNTCFLGDLLNIRDIIECDEEILSGAAFGDNKMSATQTRSSKAVSCNDTAKKDASSGKSYTSGMNSWFGFSNNSSSPASTDNKGNVGDDHSAEYLVADERAHKSDYLTNMEFIKVDEIQIPSRLASFTEAICNIEWCDHWVCFVIANTYFIMNIDDQSISDILNLDQLGSNFQPQIIILPEQEFMLTCQDNLGAFFNFNKLEPSPKSMIQWPSEGLNGIVLSSPYILGGTKSGVIQIYSLANYESNLSMKDDKTNSTGASSRSESEAQPMGNSNRGGSSNNCHNCVQKLQLDDEITCISTGGTYETVFFGSPSAVTAPLGPMVVVSTRTKIYALTPIPIEESIFELVNRGQGKQALNLLRTYCNSNDLLYNSLLYKTQCLVGWYEFKNLRFEAAFQSFRQAHIDPRVLIILFWKDLIPNEWESRGLNESESELYEYAKLPWTNSKGNLSEDLTPDVKFHESLLKSVLRKRSVGRLPSSIDSFIQSMLLNKSEFHSNMQIDIEGDLGRIDEYIYLANKSLKMFLLYERGSYSSNTEPFKGAQHDTKDSNETQLSYSTGGVMDIAIIKLIINECNSKHKRDQDVSLSNQIVLSLLNLDSESEEMKGVKESASSQQEGQITDKTLRSVFSEFRVDDYEDFLLNSGRYDILSILHAYNSSYLKSLEILENVINSSRRSDLEENSSYINIYLIIYKVLSHLCSSEITPIHIQANLLKRCSRFILEKFDICPIEELFTMKPVDKFPLTIDEILGLFSLLPEKASNRLTKSYLERIIVMESGNIEMKYKINLVEIYISDISMGDERYVDCSNGEVCSYANLFNDSFRPSKLAVMLEDLENFDTEILVKLIPSNDSFKFKVHDHIIVEYIIILFRSSRHIQALDFIVNVLGNIELAEIYTLAWIAHNKYSVQMDNKSIGGGRMDQQEFNLSFQDDRSGTLTKDGRQVYHQIKLFTEFKLWRSYLGECSSASAPQEEQGSGDLEISAWMDILDISQNEMSLISEEYCKGGDFNDQSSYRKLISKMTSLNGARSSKSIYSHGLMESNGELVALVKTLVDSWRSSIRDSKAKASAFQSSAIDILNKYSFHPDISIENILQIVPGEWPLLGMIDLLKNSLASSIHNQTSKSISNNLSAISYLRLYEKWSNFRSNHVTITQDMICHACSLKLGNKPCALYPNGSCVHTHCLSNDYYSSSSY</sequence>
<reference evidence="7" key="1">
    <citation type="submission" date="2022-10" db="EMBL/GenBank/DDBJ databases">
        <title>Adaptive evolution leads to modifications in subtelomeric GC content in a zoonotic Cryptosporidium species.</title>
        <authorList>
            <person name="Li J."/>
            <person name="Feng Y."/>
            <person name="Xiao L."/>
        </authorList>
    </citation>
    <scope>NUCLEOTIDE SEQUENCE</scope>
    <source>
        <strain evidence="7">25894</strain>
    </source>
</reference>
<dbReference type="PANTHER" id="PTHR12894">
    <property type="entry name" value="CNH DOMAIN CONTAINING"/>
    <property type="match status" value="1"/>
</dbReference>
<dbReference type="PROSITE" id="PS50219">
    <property type="entry name" value="CNH"/>
    <property type="match status" value="1"/>
</dbReference>
<evidence type="ECO:0000256" key="4">
    <source>
        <dbReference type="ARBA" id="ARBA00022927"/>
    </source>
</evidence>
<protein>
    <recommendedName>
        <fullName evidence="6">CNH domain-containing protein</fullName>
    </recommendedName>
</protein>
<dbReference type="InterPro" id="IPR001180">
    <property type="entry name" value="CNH_dom"/>
</dbReference>
<organism evidence="7 8">
    <name type="scientific">Cryptosporidium canis</name>
    <dbReference type="NCBI Taxonomy" id="195482"/>
    <lineage>
        <taxon>Eukaryota</taxon>
        <taxon>Sar</taxon>
        <taxon>Alveolata</taxon>
        <taxon>Apicomplexa</taxon>
        <taxon>Conoidasida</taxon>
        <taxon>Coccidia</taxon>
        <taxon>Eucoccidiorida</taxon>
        <taxon>Eimeriorina</taxon>
        <taxon>Cryptosporidiidae</taxon>
        <taxon>Cryptosporidium</taxon>
    </lineage>
</organism>
<dbReference type="Proteomes" id="UP001071777">
    <property type="component" value="Unassembled WGS sequence"/>
</dbReference>
<dbReference type="InterPro" id="IPR032914">
    <property type="entry name" value="Vam6/VPS39/TRAP1"/>
</dbReference>
<evidence type="ECO:0000256" key="2">
    <source>
        <dbReference type="ARBA" id="ARBA00022448"/>
    </source>
</evidence>
<gene>
    <name evidence="7" type="ORF">OJ252_2419</name>
</gene>
<keyword evidence="2" id="KW-0813">Transport</keyword>
<comment type="subcellular location">
    <subcellularLocation>
        <location evidence="1">Cytoplasm</location>
    </subcellularLocation>
</comment>
<keyword evidence="3" id="KW-0963">Cytoplasm</keyword>
<dbReference type="InterPro" id="IPR019453">
    <property type="entry name" value="VPS39/TGFA1_Znf"/>
</dbReference>